<evidence type="ECO:0000256" key="16">
    <source>
        <dbReference type="ARBA" id="ARBA00023054"/>
    </source>
</evidence>
<evidence type="ECO:0000256" key="6">
    <source>
        <dbReference type="ARBA" id="ARBA00022454"/>
    </source>
</evidence>
<dbReference type="FunFam" id="1.20.5.110:FF:000025">
    <property type="entry name" value="Putative WASH complex subunit CCDC53"/>
    <property type="match status" value="1"/>
</dbReference>
<keyword evidence="20" id="KW-0137">Centromere</keyword>
<dbReference type="GO" id="GO:0051301">
    <property type="term" value="P:cell division"/>
    <property type="evidence" value="ECO:0007669"/>
    <property type="project" value="UniProtKB-KW"/>
</dbReference>
<feature type="repeat" description="WD" evidence="26">
    <location>
        <begin position="189"/>
        <end position="224"/>
    </location>
</feature>
<feature type="region of interest" description="Disordered" evidence="27">
    <location>
        <begin position="439"/>
        <end position="468"/>
    </location>
</feature>
<evidence type="ECO:0000256" key="7">
    <source>
        <dbReference type="ARBA" id="ARBA00022574"/>
    </source>
</evidence>
<evidence type="ECO:0000256" key="12">
    <source>
        <dbReference type="ARBA" id="ARBA00022829"/>
    </source>
</evidence>
<evidence type="ECO:0000256" key="11">
    <source>
        <dbReference type="ARBA" id="ARBA00022816"/>
    </source>
</evidence>
<dbReference type="SUPFAM" id="SSF50978">
    <property type="entry name" value="WD40 repeat-like"/>
    <property type="match status" value="1"/>
</dbReference>
<dbReference type="Gene3D" id="2.130.10.10">
    <property type="entry name" value="YVTN repeat-like/Quinoprotein amine dehydrogenase"/>
    <property type="match status" value="1"/>
</dbReference>
<dbReference type="GO" id="GO:0071203">
    <property type="term" value="C:WASH complex"/>
    <property type="evidence" value="ECO:0007669"/>
    <property type="project" value="InterPro"/>
</dbReference>
<keyword evidence="13" id="KW-0995">Kinetochore</keyword>
<evidence type="ECO:0000256" key="9">
    <source>
        <dbReference type="ARBA" id="ARBA00022737"/>
    </source>
</evidence>
<evidence type="ECO:0000256" key="22">
    <source>
        <dbReference type="ARBA" id="ARBA00053706"/>
    </source>
</evidence>
<proteinExistence type="inferred from homology"/>
<comment type="subunit">
    <text evidence="23">Component of the Nup107-160 subcomplex of the nuclear pore complex (NPC). The Nup107-160 subcomplex includes NUP160, NUP133, NUP107, NUP98, NUP85, NUP43, NUP37, SEH1 and SEC13.</text>
</comment>
<dbReference type="PANTHER" id="PTHR22806:SF0">
    <property type="entry name" value="NUCLEOPORIN NUP37"/>
    <property type="match status" value="1"/>
</dbReference>
<keyword evidence="11" id="KW-0509">mRNA transport</keyword>
<dbReference type="InterPro" id="IPR019309">
    <property type="entry name" value="WASHC3"/>
</dbReference>
<sequence length="535" mass="59782">MLQLAAQGRLFQRSRVYILNLAGGPDSQSQLPPSDPEAEPARAAAAQGEQQLGFSRFQAPSAAQVLPYKMKQDATRNAAYTVDCEDYVHVVEFNPFESGDSGNLIAYGGNNFVFVGTCTFQEEEADVEGIQYKTLRTFHHGVRVDGIAWSPETRLDSLPPVIKFCTSAADMKIRLFTSDLQDKNEYKVLEGHSDFINGLVFDPREGQEIASVSDDHTCRIWNLEGIQTAHFVLHSPGMSVCWHPEETFKLMVAEKNGTIRFYDLLAQQAILSLESEQMPLMSAHWCLKNTFKVGAVAGNDWLIWDITRSSYPQDKRPVHMDRACLFRWSTVNENLFATTGYPGKMMSQFQIHHLGHPQVPAIQQKRTVAFLNQFVVHTVQFLNRFSTVCEEKLADLSLRIQQIETTLNILDAKLSSIPGLDDVTFEVSPVNVTRITNGTHSEATSEQSQQNSLQDSGPQESEVTPENILTVAKDPRYARYLKMVQVGVPVMAIRNKMISEGLDPDLLERPDAPVPDGEGEKNTEESSDSESSFSD</sequence>
<dbReference type="EMBL" id="VBQZ03000007">
    <property type="protein sequence ID" value="MXQ81248.1"/>
    <property type="molecule type" value="Genomic_DNA"/>
</dbReference>
<dbReference type="PROSITE" id="PS50294">
    <property type="entry name" value="WD_REPEATS_REGION"/>
    <property type="match status" value="1"/>
</dbReference>
<keyword evidence="5" id="KW-0813">Transport</keyword>
<dbReference type="Gene3D" id="1.20.5.110">
    <property type="match status" value="1"/>
</dbReference>
<keyword evidence="7 26" id="KW-0853">WD repeat</keyword>
<dbReference type="Pfam" id="PF10152">
    <property type="entry name" value="CCDC53"/>
    <property type="match status" value="1"/>
</dbReference>
<dbReference type="GO" id="GO:0015031">
    <property type="term" value="P:protein transport"/>
    <property type="evidence" value="ECO:0007669"/>
    <property type="project" value="UniProtKB-KW"/>
</dbReference>
<evidence type="ECO:0000256" key="25">
    <source>
        <dbReference type="ARBA" id="ARBA00076652"/>
    </source>
</evidence>
<keyword evidence="16" id="KW-0175">Coiled coil</keyword>
<dbReference type="Proteomes" id="UP000322234">
    <property type="component" value="Unassembled WGS sequence"/>
</dbReference>
<protein>
    <recommendedName>
        <fullName evidence="24">Nucleoporin Nup37</fullName>
    </recommendedName>
    <alternativeName>
        <fullName evidence="21">Coiled-coil domain-containing protein 53</fullName>
    </alternativeName>
    <alternativeName>
        <fullName evidence="25">Nup107-160 subcomplex subunit Nup37</fullName>
    </alternativeName>
    <alternativeName>
        <fullName evidence="4">WASH complex subunit 3</fullName>
    </alternativeName>
</protein>
<keyword evidence="6" id="KW-0158">Chromosome</keyword>
<comment type="function">
    <text evidence="22">Component of the Nup107-160 subcomplex of the nuclear pore complex (NPC). The Nup107-160 subcomplex is required for the assembly of a functional NPC. The Nup107-160 subcomplex is also required for normal kinetochore microtubule attachment, mitotic progression and chromosome segregation.</text>
</comment>
<evidence type="ECO:0000256" key="23">
    <source>
        <dbReference type="ARBA" id="ARBA00062724"/>
    </source>
</evidence>
<evidence type="ECO:0000256" key="19">
    <source>
        <dbReference type="ARBA" id="ARBA00023306"/>
    </source>
</evidence>
<dbReference type="Pfam" id="PF00400">
    <property type="entry name" value="WD40"/>
    <property type="match status" value="1"/>
</dbReference>
<evidence type="ECO:0000256" key="10">
    <source>
        <dbReference type="ARBA" id="ARBA00022776"/>
    </source>
</evidence>
<keyword evidence="18" id="KW-0539">Nucleus</keyword>
<dbReference type="InterPro" id="IPR015943">
    <property type="entry name" value="WD40/YVTN_repeat-like_dom_sf"/>
</dbReference>
<dbReference type="PROSITE" id="PS50082">
    <property type="entry name" value="WD_REPEATS_2"/>
    <property type="match status" value="1"/>
</dbReference>
<dbReference type="GO" id="GO:0000776">
    <property type="term" value="C:kinetochore"/>
    <property type="evidence" value="ECO:0007669"/>
    <property type="project" value="UniProtKB-KW"/>
</dbReference>
<keyword evidence="14" id="KW-0653">Protein transport</keyword>
<dbReference type="InterPro" id="IPR019775">
    <property type="entry name" value="WD40_repeat_CS"/>
</dbReference>
<evidence type="ECO:0000256" key="17">
    <source>
        <dbReference type="ARBA" id="ARBA00023132"/>
    </source>
</evidence>
<evidence type="ECO:0000256" key="14">
    <source>
        <dbReference type="ARBA" id="ARBA00022927"/>
    </source>
</evidence>
<comment type="similarity">
    <text evidence="3">Belongs to the CCDC53 family.</text>
</comment>
<keyword evidence="29" id="KW-1185">Reference proteome</keyword>
<evidence type="ECO:0000256" key="4">
    <source>
        <dbReference type="ARBA" id="ARBA00013578"/>
    </source>
</evidence>
<dbReference type="AlphaFoldDB" id="A0A6B0QTN0"/>
<dbReference type="GO" id="GO:0031080">
    <property type="term" value="C:nuclear pore outer ring"/>
    <property type="evidence" value="ECO:0007669"/>
    <property type="project" value="InterPro"/>
</dbReference>
<gene>
    <name evidence="28" type="ORF">E5288_WYG005834</name>
</gene>
<evidence type="ECO:0000256" key="26">
    <source>
        <dbReference type="PROSITE-ProRule" id="PRU00221"/>
    </source>
</evidence>
<evidence type="ECO:0000256" key="5">
    <source>
        <dbReference type="ARBA" id="ARBA00022448"/>
    </source>
</evidence>
<evidence type="ECO:0000256" key="1">
    <source>
        <dbReference type="ARBA" id="ARBA00004567"/>
    </source>
</evidence>
<evidence type="ECO:0000256" key="20">
    <source>
        <dbReference type="ARBA" id="ARBA00023328"/>
    </source>
</evidence>
<name>A0A6B0QTN0_9CETA</name>
<keyword evidence="9" id="KW-0677">Repeat</keyword>
<keyword evidence="10" id="KW-0498">Mitosis</keyword>
<evidence type="ECO:0000256" key="3">
    <source>
        <dbReference type="ARBA" id="ARBA00006290"/>
    </source>
</evidence>
<keyword evidence="12" id="KW-0159">Chromosome partition</keyword>
<keyword evidence="8" id="KW-0132">Cell division</keyword>
<evidence type="ECO:0000256" key="8">
    <source>
        <dbReference type="ARBA" id="ARBA00022618"/>
    </source>
</evidence>
<dbReference type="PROSITE" id="PS00678">
    <property type="entry name" value="WD_REPEATS_1"/>
    <property type="match status" value="1"/>
</dbReference>
<evidence type="ECO:0000256" key="15">
    <source>
        <dbReference type="ARBA" id="ARBA00023010"/>
    </source>
</evidence>
<evidence type="ECO:0000256" key="27">
    <source>
        <dbReference type="SAM" id="MobiDB-lite"/>
    </source>
</evidence>
<dbReference type="InterPro" id="IPR037626">
    <property type="entry name" value="NUP37"/>
</dbReference>
<keyword evidence="17" id="KW-0906">Nuclear pore complex</keyword>
<feature type="region of interest" description="Disordered" evidence="27">
    <location>
        <begin position="500"/>
        <end position="535"/>
    </location>
</feature>
<dbReference type="GO" id="GO:0007059">
    <property type="term" value="P:chromosome segregation"/>
    <property type="evidence" value="ECO:0007669"/>
    <property type="project" value="UniProtKB-KW"/>
</dbReference>
<evidence type="ECO:0000256" key="21">
    <source>
        <dbReference type="ARBA" id="ARBA00030721"/>
    </source>
</evidence>
<feature type="compositionally biased region" description="Polar residues" evidence="27">
    <location>
        <begin position="439"/>
        <end position="464"/>
    </location>
</feature>
<accession>A0A6B0QTN0</accession>
<organism evidence="28 29">
    <name type="scientific">Bos mutus</name>
    <name type="common">wild yak</name>
    <dbReference type="NCBI Taxonomy" id="72004"/>
    <lineage>
        <taxon>Eukaryota</taxon>
        <taxon>Metazoa</taxon>
        <taxon>Chordata</taxon>
        <taxon>Craniata</taxon>
        <taxon>Vertebrata</taxon>
        <taxon>Euteleostomi</taxon>
        <taxon>Mammalia</taxon>
        <taxon>Eutheria</taxon>
        <taxon>Laurasiatheria</taxon>
        <taxon>Artiodactyla</taxon>
        <taxon>Ruminantia</taxon>
        <taxon>Pecora</taxon>
        <taxon>Bovidae</taxon>
        <taxon>Bovinae</taxon>
        <taxon>Bos</taxon>
    </lineage>
</organism>
<keyword evidence="19" id="KW-0131">Cell cycle</keyword>
<reference evidence="28" key="1">
    <citation type="submission" date="2019-10" db="EMBL/GenBank/DDBJ databases">
        <title>The sequence and de novo assembly of the wild yak genome.</title>
        <authorList>
            <person name="Liu Y."/>
        </authorList>
    </citation>
    <scope>NUCLEOTIDE SEQUENCE [LARGE SCALE GENOMIC DNA]</scope>
    <source>
        <strain evidence="28">WY2019</strain>
    </source>
</reference>
<dbReference type="InterPro" id="IPR036322">
    <property type="entry name" value="WD40_repeat_dom_sf"/>
</dbReference>
<dbReference type="FunFam" id="2.130.10.10:FF:000168">
    <property type="entry name" value="Nucleoporin Nup37"/>
    <property type="match status" value="1"/>
</dbReference>
<evidence type="ECO:0000313" key="28">
    <source>
        <dbReference type="EMBL" id="MXQ81248.1"/>
    </source>
</evidence>
<evidence type="ECO:0000313" key="29">
    <source>
        <dbReference type="Proteomes" id="UP000322234"/>
    </source>
</evidence>
<dbReference type="GO" id="GO:0051028">
    <property type="term" value="P:mRNA transport"/>
    <property type="evidence" value="ECO:0007669"/>
    <property type="project" value="UniProtKB-KW"/>
</dbReference>
<evidence type="ECO:0000256" key="24">
    <source>
        <dbReference type="ARBA" id="ARBA00068271"/>
    </source>
</evidence>
<evidence type="ECO:0000256" key="13">
    <source>
        <dbReference type="ARBA" id="ARBA00022838"/>
    </source>
</evidence>
<dbReference type="InterPro" id="IPR001680">
    <property type="entry name" value="WD40_rpt"/>
</dbReference>
<keyword evidence="15" id="KW-0811">Translocation</keyword>
<evidence type="ECO:0000256" key="18">
    <source>
        <dbReference type="ARBA" id="ARBA00023242"/>
    </source>
</evidence>
<comment type="caution">
    <text evidence="28">The sequence shown here is derived from an EMBL/GenBank/DDBJ whole genome shotgun (WGS) entry which is preliminary data.</text>
</comment>
<comment type="subcellular location">
    <subcellularLocation>
        <location evidence="2">Chromosome</location>
        <location evidence="2">Centromere</location>
        <location evidence="2">Kinetochore</location>
    </subcellularLocation>
    <subcellularLocation>
        <location evidence="1">Nucleus</location>
        <location evidence="1">Nuclear pore complex</location>
    </subcellularLocation>
</comment>
<dbReference type="SMART" id="SM00320">
    <property type="entry name" value="WD40"/>
    <property type="match status" value="3"/>
</dbReference>
<dbReference type="PANTHER" id="PTHR22806">
    <property type="entry name" value="NUCLEOPORIN NUP37 P37 -RELATED"/>
    <property type="match status" value="1"/>
</dbReference>
<evidence type="ECO:0000256" key="2">
    <source>
        <dbReference type="ARBA" id="ARBA00004629"/>
    </source>
</evidence>